<name>A0A5C3ELM0_9BASI</name>
<gene>
    <name evidence="2" type="ORF">UTRI_06476</name>
</gene>
<sequence length="338" mass="34950">MSASIPKAAASMRAFARGFASGARLHAEAASSAPTPTPTPASSPRPRTNNPSQRSPSQTGSQASDRLRAGQRNRTSTSPQQQQQQNKKKNAQNGGGANRNSQGERRNKRLPSVLDASSASRPVKNMSRGMQQKNLPAPLPVTDWNSPLFSKPGFERLLASAPRASSIFTPNLTATASLTPAAAGGKGKGKAAASSAPKVANPKLNLPGIKTAVSALKLHIRPGGRNILGPLNNPIAVAGGSLTQNRVVTLGQRSTDDKSLAADLKAARIALQNEKIGGSYERFGQGEVLKAAGVKAKEGGSVQSKALQDAAQALAINADLAPEGKNFVAKTVAERLSA</sequence>
<dbReference type="AlphaFoldDB" id="A0A5C3ELM0"/>
<feature type="compositionally biased region" description="Polar residues" evidence="1">
    <location>
        <begin position="49"/>
        <end position="64"/>
    </location>
</feature>
<dbReference type="Proteomes" id="UP000324022">
    <property type="component" value="Unassembled WGS sequence"/>
</dbReference>
<evidence type="ECO:0000313" key="3">
    <source>
        <dbReference type="Proteomes" id="UP000324022"/>
    </source>
</evidence>
<feature type="compositionally biased region" description="Low complexity" evidence="1">
    <location>
        <begin position="23"/>
        <end position="34"/>
    </location>
</feature>
<dbReference type="EMBL" id="OOIN01000033">
    <property type="protein sequence ID" value="SPO30546.1"/>
    <property type="molecule type" value="Genomic_DNA"/>
</dbReference>
<feature type="region of interest" description="Disordered" evidence="1">
    <location>
        <begin position="23"/>
        <end position="138"/>
    </location>
</feature>
<accession>A0A5C3ELM0</accession>
<feature type="compositionally biased region" description="Low complexity" evidence="1">
    <location>
        <begin position="72"/>
        <end position="85"/>
    </location>
</feature>
<organism evidence="2 3">
    <name type="scientific">Ustilago trichophora</name>
    <dbReference type="NCBI Taxonomy" id="86804"/>
    <lineage>
        <taxon>Eukaryota</taxon>
        <taxon>Fungi</taxon>
        <taxon>Dikarya</taxon>
        <taxon>Basidiomycota</taxon>
        <taxon>Ustilaginomycotina</taxon>
        <taxon>Ustilaginomycetes</taxon>
        <taxon>Ustilaginales</taxon>
        <taxon>Ustilaginaceae</taxon>
        <taxon>Ustilago</taxon>
    </lineage>
</organism>
<reference evidence="2 3" key="1">
    <citation type="submission" date="2018-03" db="EMBL/GenBank/DDBJ databases">
        <authorList>
            <person name="Guldener U."/>
        </authorList>
    </citation>
    <scope>NUCLEOTIDE SEQUENCE [LARGE SCALE GENOMIC DNA]</scope>
    <source>
        <strain evidence="2 3">NBRC100155</strain>
    </source>
</reference>
<keyword evidence="3" id="KW-1185">Reference proteome</keyword>
<proteinExistence type="predicted"/>
<evidence type="ECO:0000313" key="2">
    <source>
        <dbReference type="EMBL" id="SPO30546.1"/>
    </source>
</evidence>
<evidence type="ECO:0000256" key="1">
    <source>
        <dbReference type="SAM" id="MobiDB-lite"/>
    </source>
</evidence>
<protein>
    <submittedName>
        <fullName evidence="2">Uncharacterized protein</fullName>
    </submittedName>
</protein>
<dbReference type="OrthoDB" id="2555737at2759"/>